<dbReference type="InterPro" id="IPR043708">
    <property type="entry name" value="DUF5648"/>
</dbReference>
<comment type="caution">
    <text evidence="2">The sequence shown here is derived from an EMBL/GenBank/DDBJ whole genome shotgun (WGS) entry which is preliminary data.</text>
</comment>
<name>A0ABT9NX40_9ACTN</name>
<dbReference type="Pfam" id="PF18885">
    <property type="entry name" value="DUF5648"/>
    <property type="match status" value="1"/>
</dbReference>
<reference evidence="2 3" key="1">
    <citation type="submission" date="2023-07" db="EMBL/GenBank/DDBJ databases">
        <title>Sequencing the genomes of 1000 actinobacteria strains.</title>
        <authorList>
            <person name="Klenk H.-P."/>
        </authorList>
    </citation>
    <scope>NUCLEOTIDE SEQUENCE [LARGE SCALE GENOMIC DNA]</scope>
    <source>
        <strain evidence="2 3">DSM 44388</strain>
    </source>
</reference>
<organism evidence="2 3">
    <name type="scientific">Kineosporia succinea</name>
    <dbReference type="NCBI Taxonomy" id="84632"/>
    <lineage>
        <taxon>Bacteria</taxon>
        <taxon>Bacillati</taxon>
        <taxon>Actinomycetota</taxon>
        <taxon>Actinomycetes</taxon>
        <taxon>Kineosporiales</taxon>
        <taxon>Kineosporiaceae</taxon>
        <taxon>Kineosporia</taxon>
    </lineage>
</organism>
<gene>
    <name evidence="2" type="ORF">J2S57_000738</name>
</gene>
<dbReference type="Proteomes" id="UP001235712">
    <property type="component" value="Unassembled WGS sequence"/>
</dbReference>
<protein>
    <recommendedName>
        <fullName evidence="1">DUF5648 domain-containing protein</fullName>
    </recommendedName>
</protein>
<dbReference type="RefSeq" id="WP_307238304.1">
    <property type="nucleotide sequence ID" value="NZ_JAUSQZ010000001.1"/>
</dbReference>
<proteinExistence type="predicted"/>
<sequence>MTVTRRTLLGLLAAPSPSGPHFYTTNPTEKRARLAAGYVDETDASSSIFVFTRPLLHVGFATVPLFRLYHPTTHAQLFATSAPEAARAVRDLGFRDETRLDSPFVLPVPAGRPAPPGAVPLLVARHPGSGDHLYTTSPSEMTHATAHLGYEPVESGIRPHVLSGWAMAEGLIAVRLHRLRGPIVSA</sequence>
<evidence type="ECO:0000259" key="1">
    <source>
        <dbReference type="Pfam" id="PF18885"/>
    </source>
</evidence>
<accession>A0ABT9NX40</accession>
<feature type="domain" description="DUF5648" evidence="1">
    <location>
        <begin position="18"/>
        <end position="151"/>
    </location>
</feature>
<keyword evidence="3" id="KW-1185">Reference proteome</keyword>
<dbReference type="EMBL" id="JAUSQZ010000001">
    <property type="protein sequence ID" value="MDP9824989.1"/>
    <property type="molecule type" value="Genomic_DNA"/>
</dbReference>
<evidence type="ECO:0000313" key="3">
    <source>
        <dbReference type="Proteomes" id="UP001235712"/>
    </source>
</evidence>
<evidence type="ECO:0000313" key="2">
    <source>
        <dbReference type="EMBL" id="MDP9824989.1"/>
    </source>
</evidence>